<dbReference type="Proteomes" id="UP000305198">
    <property type="component" value="Unassembled WGS sequence"/>
</dbReference>
<dbReference type="SUPFAM" id="SSF46689">
    <property type="entry name" value="Homeodomain-like"/>
    <property type="match status" value="1"/>
</dbReference>
<dbReference type="SMART" id="SM00342">
    <property type="entry name" value="HTH_ARAC"/>
    <property type="match status" value="1"/>
</dbReference>
<dbReference type="InterPro" id="IPR018060">
    <property type="entry name" value="HTH_AraC"/>
</dbReference>
<keyword evidence="1" id="KW-0805">Transcription regulation</keyword>
<dbReference type="Proteomes" id="UP000186904">
    <property type="component" value="Unassembled WGS sequence"/>
</dbReference>
<evidence type="ECO:0000256" key="1">
    <source>
        <dbReference type="ARBA" id="ARBA00023015"/>
    </source>
</evidence>
<evidence type="ECO:0000313" key="8">
    <source>
        <dbReference type="Proteomes" id="UP000186599"/>
    </source>
</evidence>
<proteinExistence type="predicted"/>
<dbReference type="RefSeq" id="WP_083392497.1">
    <property type="nucleotide sequence ID" value="NZ_FOGN01000004.1"/>
</dbReference>
<dbReference type="GO" id="GO:0005829">
    <property type="term" value="C:cytosol"/>
    <property type="evidence" value="ECO:0007669"/>
    <property type="project" value="TreeGrafter"/>
</dbReference>
<organism evidence="6 8">
    <name type="scientific">Halopseudomonas bauzanensis</name>
    <dbReference type="NCBI Taxonomy" id="653930"/>
    <lineage>
        <taxon>Bacteria</taxon>
        <taxon>Pseudomonadati</taxon>
        <taxon>Pseudomonadota</taxon>
        <taxon>Gammaproteobacteria</taxon>
        <taxon>Pseudomonadales</taxon>
        <taxon>Pseudomonadaceae</taxon>
        <taxon>Halopseudomonas</taxon>
    </lineage>
</organism>
<evidence type="ECO:0000313" key="5">
    <source>
        <dbReference type="EMBL" id="SES13007.1"/>
    </source>
</evidence>
<dbReference type="EMBL" id="FOUA01000004">
    <property type="protein sequence ID" value="SFM11919.1"/>
    <property type="molecule type" value="Genomic_DNA"/>
</dbReference>
<evidence type="ECO:0000313" key="10">
    <source>
        <dbReference type="Proteomes" id="UP000305198"/>
    </source>
</evidence>
<dbReference type="Pfam" id="PF12833">
    <property type="entry name" value="HTH_18"/>
    <property type="match status" value="1"/>
</dbReference>
<evidence type="ECO:0000313" key="6">
    <source>
        <dbReference type="EMBL" id="SFM11919.1"/>
    </source>
</evidence>
<dbReference type="PROSITE" id="PS01124">
    <property type="entry name" value="HTH_ARAC_FAMILY_2"/>
    <property type="match status" value="1"/>
</dbReference>
<feature type="domain" description="HTH araC/xylS-type" evidence="4">
    <location>
        <begin position="241"/>
        <end position="339"/>
    </location>
</feature>
<dbReference type="Gene3D" id="1.10.10.60">
    <property type="entry name" value="Homeodomain-like"/>
    <property type="match status" value="1"/>
</dbReference>
<dbReference type="AlphaFoldDB" id="A0A1I4N8U7"/>
<evidence type="ECO:0000259" key="4">
    <source>
        <dbReference type="PROSITE" id="PS01124"/>
    </source>
</evidence>
<evidence type="ECO:0000256" key="3">
    <source>
        <dbReference type="ARBA" id="ARBA00023163"/>
    </source>
</evidence>
<name>A0A1I4N8U7_9GAMM</name>
<dbReference type="GO" id="GO:0000976">
    <property type="term" value="F:transcription cis-regulatory region binding"/>
    <property type="evidence" value="ECO:0007669"/>
    <property type="project" value="TreeGrafter"/>
</dbReference>
<dbReference type="Pfam" id="PF12625">
    <property type="entry name" value="Arabinose_bd"/>
    <property type="match status" value="1"/>
</dbReference>
<dbReference type="Proteomes" id="UP000186599">
    <property type="component" value="Unassembled WGS sequence"/>
</dbReference>
<dbReference type="GO" id="GO:0009893">
    <property type="term" value="P:positive regulation of metabolic process"/>
    <property type="evidence" value="ECO:0007669"/>
    <property type="project" value="UniProtKB-ARBA"/>
</dbReference>
<evidence type="ECO:0000313" key="7">
    <source>
        <dbReference type="EMBL" id="TKA90173.1"/>
    </source>
</evidence>
<dbReference type="STRING" id="653930.SAMN05216589_2411"/>
<reference evidence="8 9" key="1">
    <citation type="submission" date="2016-10" db="EMBL/GenBank/DDBJ databases">
        <authorList>
            <person name="de Groot N.N."/>
        </authorList>
    </citation>
    <scope>NUCLEOTIDE SEQUENCE [LARGE SCALE GENOMIC DNA]</scope>
    <source>
        <strain evidence="6 8">CGMCC 1.9095</strain>
        <strain evidence="5 9">DSM 22558</strain>
    </source>
</reference>
<evidence type="ECO:0000256" key="2">
    <source>
        <dbReference type="ARBA" id="ARBA00023125"/>
    </source>
</evidence>
<dbReference type="InterPro" id="IPR009057">
    <property type="entry name" value="Homeodomain-like_sf"/>
</dbReference>
<dbReference type="EMBL" id="FOGN01000004">
    <property type="protein sequence ID" value="SES13007.1"/>
    <property type="molecule type" value="Genomic_DNA"/>
</dbReference>
<evidence type="ECO:0000313" key="9">
    <source>
        <dbReference type="Proteomes" id="UP000186904"/>
    </source>
</evidence>
<dbReference type="OrthoDB" id="5582699at2"/>
<dbReference type="PANTHER" id="PTHR47894:SF1">
    <property type="entry name" value="HTH-TYPE TRANSCRIPTIONAL REGULATOR VQSM"/>
    <property type="match status" value="1"/>
</dbReference>
<dbReference type="PRINTS" id="PR00032">
    <property type="entry name" value="HTHARAC"/>
</dbReference>
<keyword evidence="2 6" id="KW-0238">DNA-binding</keyword>
<dbReference type="PANTHER" id="PTHR47894">
    <property type="entry name" value="HTH-TYPE TRANSCRIPTIONAL REGULATOR GADX"/>
    <property type="match status" value="1"/>
</dbReference>
<sequence length="350" mass="39879">MNQIHPPLPCARLQERALWAKGIVQALVPYGRQARELPEDLRQYNAPDDMSLAHISQTDMNRLWHAAATLSRDDCFALRMGQAFSSPTSQLLALASRSSETASAAVQRLVRFIQVFSTQVQLYSVEDEYHLTVYFEPKGAAHPLQLEALVSRCVATWRELDTGNLPLIMEVRLGDEMDKRRDECEHILGTRVRLGCKRIAVRLNRRALQVPLPSRDAFLLKRLDASLADMVEDLPNVDFAEQVKQRIRVLLSEREVSEDLVATPFNVSPRHLRRKLSESCTTYEKLLDEVRMELAIKLIQEHRLNLGRIAFELGFLDPSSFTRAFRRWTGMSPTAFREQGLGKSESSVLV</sequence>
<dbReference type="GO" id="GO:0003700">
    <property type="term" value="F:DNA-binding transcription factor activity"/>
    <property type="evidence" value="ECO:0007669"/>
    <property type="project" value="InterPro"/>
</dbReference>
<accession>A0A1I4N8U7</accession>
<dbReference type="EMBL" id="SWAV01000005">
    <property type="protein sequence ID" value="TKA90173.1"/>
    <property type="molecule type" value="Genomic_DNA"/>
</dbReference>
<dbReference type="InterPro" id="IPR018062">
    <property type="entry name" value="HTH_AraC-typ_CS"/>
</dbReference>
<dbReference type="PROSITE" id="PS00041">
    <property type="entry name" value="HTH_ARAC_FAMILY_1"/>
    <property type="match status" value="1"/>
</dbReference>
<protein>
    <submittedName>
        <fullName evidence="7">AraC family transcriptional regulator</fullName>
    </submittedName>
    <submittedName>
        <fullName evidence="6">AraC-type DNA-binding protein</fullName>
    </submittedName>
</protein>
<keyword evidence="8" id="KW-1185">Reference proteome</keyword>
<dbReference type="InterPro" id="IPR032687">
    <property type="entry name" value="AraC-type_N"/>
</dbReference>
<dbReference type="InterPro" id="IPR020449">
    <property type="entry name" value="Tscrpt_reg_AraC-type_HTH"/>
</dbReference>
<reference evidence="7 10" key="2">
    <citation type="submission" date="2019-04" db="EMBL/GenBank/DDBJ databases">
        <title>Crypto-aerobic microbial life in anoxic (sulfidic) marine sediments.</title>
        <authorList>
            <person name="Bhattacharya S."/>
            <person name="Roy C."/>
            <person name="Mondal N."/>
            <person name="Sarkar J."/>
            <person name="Mandal S."/>
            <person name="Rameez M.J."/>
            <person name="Ghosh W."/>
        </authorList>
    </citation>
    <scope>NUCLEOTIDE SEQUENCE [LARGE SCALE GENOMIC DNA]</scope>
    <source>
        <strain evidence="7 10">SBBB</strain>
    </source>
</reference>
<gene>
    <name evidence="7" type="ORF">FA869_13675</name>
    <name evidence="6" type="ORF">SAMN04487855_2410</name>
    <name evidence="5" type="ORF">SAMN05216589_2411</name>
</gene>
<keyword evidence="3" id="KW-0804">Transcription</keyword>